<dbReference type="RefSeq" id="WP_011949496.1">
    <property type="nucleotide sequence ID" value="NC_009497.1"/>
</dbReference>
<evidence type="ECO:0000313" key="3">
    <source>
        <dbReference type="Proteomes" id="UP000007065"/>
    </source>
</evidence>
<dbReference type="STRING" id="347257.MAG3220"/>
<evidence type="ECO:0000259" key="1">
    <source>
        <dbReference type="Pfam" id="PF00814"/>
    </source>
</evidence>
<dbReference type="Proteomes" id="UP000007065">
    <property type="component" value="Chromosome"/>
</dbReference>
<evidence type="ECO:0000313" key="2">
    <source>
        <dbReference type="EMBL" id="CAL59020.1"/>
    </source>
</evidence>
<dbReference type="Gene3D" id="3.30.420.40">
    <property type="match status" value="1"/>
</dbReference>
<sequence>MKLYLDTANNDFVLATFDENLNLKYSKVLQKYQKKVELIPLSISEMLNELNVKISDFDEFYTNLGPGYFTGVRISLVYLRTIATIKKIKIFTVSTMQILSQQNKGKNAFYINAKGEKYFEYLVNQEPFDPSQITCKTGIKDNYDSVNYEQFLNNFNDYKQLFIDYDDLNKIEPYYIKMPQIGAKK</sequence>
<dbReference type="Pfam" id="PF00814">
    <property type="entry name" value="TsaD"/>
    <property type="match status" value="1"/>
</dbReference>
<dbReference type="InterPro" id="IPR043129">
    <property type="entry name" value="ATPase_NBD"/>
</dbReference>
<accession>A5IYB1</accession>
<feature type="domain" description="Gcp-like" evidence="1">
    <location>
        <begin position="36"/>
        <end position="146"/>
    </location>
</feature>
<dbReference type="InterPro" id="IPR000905">
    <property type="entry name" value="Gcp-like_dom"/>
</dbReference>
<name>A5IYB1_MYCAP</name>
<dbReference type="HOGENOM" id="CLU_064886_0_2_14"/>
<proteinExistence type="predicted"/>
<gene>
    <name evidence="2" type="ordered locus">MAG3220</name>
</gene>
<dbReference type="NCBIfam" id="TIGR03725">
    <property type="entry name" value="T6A_YeaZ"/>
    <property type="match status" value="1"/>
</dbReference>
<keyword evidence="3" id="KW-1185">Reference proteome</keyword>
<dbReference type="InterPro" id="IPR022496">
    <property type="entry name" value="T6A_TsaB"/>
</dbReference>
<organism evidence="2 3">
    <name type="scientific">Mycoplasmopsis agalactiae (strain NCTC 10123 / CIP 59.7 / PG2)</name>
    <name type="common">Mycoplasma agalactiae</name>
    <dbReference type="NCBI Taxonomy" id="347257"/>
    <lineage>
        <taxon>Bacteria</taxon>
        <taxon>Bacillati</taxon>
        <taxon>Mycoplasmatota</taxon>
        <taxon>Mycoplasmoidales</taxon>
        <taxon>Metamycoplasmataceae</taxon>
        <taxon>Mycoplasmopsis</taxon>
    </lineage>
</organism>
<dbReference type="AlphaFoldDB" id="A5IYB1"/>
<dbReference type="GO" id="GO:0002949">
    <property type="term" value="P:tRNA threonylcarbamoyladenosine modification"/>
    <property type="evidence" value="ECO:0007669"/>
    <property type="project" value="InterPro"/>
</dbReference>
<dbReference type="SUPFAM" id="SSF53067">
    <property type="entry name" value="Actin-like ATPase domain"/>
    <property type="match status" value="1"/>
</dbReference>
<dbReference type="GeneID" id="93358085"/>
<dbReference type="KEGG" id="maa:MAG3220"/>
<protein>
    <recommendedName>
        <fullName evidence="1">Gcp-like domain-containing protein</fullName>
    </recommendedName>
</protein>
<reference evidence="3" key="1">
    <citation type="journal article" date="2007" name="PLoS Genet.">
        <title>Being pathogenic, plastic, and sexual while living with a nearly minimal bacterial genome.</title>
        <authorList>
            <person name="Sirand-Pugnet P."/>
            <person name="Lartigue C."/>
            <person name="Marenda M."/>
            <person name="Jacob D."/>
            <person name="Barre A."/>
            <person name="Barbe V."/>
            <person name="Schenowitz C."/>
            <person name="Mangenot S."/>
            <person name="Couloux A."/>
            <person name="Segurens B."/>
            <person name="de Daruvar A."/>
            <person name="Blanchard A."/>
            <person name="Citti C."/>
        </authorList>
    </citation>
    <scope>NUCLEOTIDE SEQUENCE [LARGE SCALE GENOMIC DNA]</scope>
    <source>
        <strain evidence="3">PG2</strain>
    </source>
</reference>
<dbReference type="EMBL" id="CU179680">
    <property type="protein sequence ID" value="CAL59020.1"/>
    <property type="molecule type" value="Genomic_DNA"/>
</dbReference>